<evidence type="ECO:0000313" key="2">
    <source>
        <dbReference type="EMBL" id="KAG2393863.1"/>
    </source>
</evidence>
<reference evidence="2 3" key="1">
    <citation type="journal article" date="2018" name="BMC Genomics">
        <title>The genome of Naegleria lovaniensis, the basis for a comparative approach to unravel pathogenicity factors of the human pathogenic amoeba N. fowleri.</title>
        <authorList>
            <person name="Liechti N."/>
            <person name="Schurch N."/>
            <person name="Bruggmann R."/>
            <person name="Wittwer M."/>
        </authorList>
    </citation>
    <scope>NUCLEOTIDE SEQUENCE [LARGE SCALE GENOMIC DNA]</scope>
    <source>
        <strain evidence="2 3">ATCC 30569</strain>
    </source>
</reference>
<proteinExistence type="predicted"/>
<organism evidence="2 3">
    <name type="scientific">Naegleria lovaniensis</name>
    <name type="common">Amoeba</name>
    <dbReference type="NCBI Taxonomy" id="51637"/>
    <lineage>
        <taxon>Eukaryota</taxon>
        <taxon>Discoba</taxon>
        <taxon>Heterolobosea</taxon>
        <taxon>Tetramitia</taxon>
        <taxon>Eutetramitia</taxon>
        <taxon>Vahlkampfiidae</taxon>
        <taxon>Naegleria</taxon>
    </lineage>
</organism>
<dbReference type="RefSeq" id="XP_044555757.1">
    <property type="nucleotide sequence ID" value="XM_044693176.1"/>
</dbReference>
<accession>A0AA88KQ40</accession>
<protein>
    <submittedName>
        <fullName evidence="2">Uncharacterized protein</fullName>
    </submittedName>
</protein>
<feature type="region of interest" description="Disordered" evidence="1">
    <location>
        <begin position="262"/>
        <end position="302"/>
    </location>
</feature>
<sequence>MQLTSSNKGKLCQGFAHPSMATPNTMHMTHLHSTKAEAYIYQTNVAASSTHPTINHHNDSITLFREYSHVHNSVMTPPLHYNNVHTNSTQAFMIQTHKQRDRANNTCLPSLSAIHSLYNSPREHVLRVIQTQFCSQKSKPTAETTTERFEHCQKLPQAALLQPNPCLKQLHTSVISQPSGIRKQNKMIQNHDTTTIKRSPKITVQENLNVAHTTDSSVGEKKMAKGFKFFDYNTKTKKRTKRCLQVQPYENILQLQHINGQSLNHGASSSDSSSTTDSSLSLSSSTMEGSSMNSSSNEFEIRERETCNGCPHDVVVKRVPRTSISIKELLN</sequence>
<name>A0AA88KQ40_NAELO</name>
<evidence type="ECO:0000313" key="3">
    <source>
        <dbReference type="Proteomes" id="UP000816034"/>
    </source>
</evidence>
<dbReference type="EMBL" id="PYSW02000001">
    <property type="protein sequence ID" value="KAG2393863.1"/>
    <property type="molecule type" value="Genomic_DNA"/>
</dbReference>
<evidence type="ECO:0000256" key="1">
    <source>
        <dbReference type="SAM" id="MobiDB-lite"/>
    </source>
</evidence>
<dbReference type="GeneID" id="68096082"/>
<dbReference type="AlphaFoldDB" id="A0AA88KQ40"/>
<dbReference type="Proteomes" id="UP000816034">
    <property type="component" value="Unassembled WGS sequence"/>
</dbReference>
<keyword evidence="3" id="KW-1185">Reference proteome</keyword>
<feature type="compositionally biased region" description="Low complexity" evidence="1">
    <location>
        <begin position="268"/>
        <end position="298"/>
    </location>
</feature>
<gene>
    <name evidence="2" type="ORF">C9374_003627</name>
</gene>
<comment type="caution">
    <text evidence="2">The sequence shown here is derived from an EMBL/GenBank/DDBJ whole genome shotgun (WGS) entry which is preliminary data.</text>
</comment>